<dbReference type="InParanoid" id="A0A084Q9N0"/>
<evidence type="ECO:0000256" key="2">
    <source>
        <dbReference type="SAM" id="Phobius"/>
    </source>
</evidence>
<feature type="transmembrane region" description="Helical" evidence="2">
    <location>
        <begin position="27"/>
        <end position="46"/>
    </location>
</feature>
<dbReference type="PANTHER" id="PTHR48081">
    <property type="entry name" value="AB HYDROLASE SUPERFAMILY PROTEIN C4A8.06C"/>
    <property type="match status" value="1"/>
</dbReference>
<keyword evidence="2" id="KW-1133">Transmembrane helix</keyword>
<sequence length="340" mass="38426">MSETRIALEQEGVPPLLKVRLPFPHRLSCFIGLWVLKIIASILFAVDRFRHPPPPSLRPTLVKKYSCRPGFQTRIFYPPDYKPGDLLPVYLSIHGGGFALCDPQHDDEFAVMWARWTGMLVVSLDYSKSPVYPFPIGVYDVAALANAVLDDSTLPINKGKVSIGGFSAGGNLALAASQLPGLKGVIKAALAFYPIVDWGDPPDEKMARRPYKDGPKDGLETTSYWFDWAYVSAGQNRHDPLLRPYYAPKEDLPPWIYIVGAEWDMLRLESQKMMFGLAGLDWRQEDDFDKGTYKWTLARGCSHGFTHHWGQKPEEKKKREAKCEPIYAQAVEWIARALQE</sequence>
<accession>A0A084Q9N0</accession>
<reference evidence="4 5" key="1">
    <citation type="journal article" date="2014" name="BMC Genomics">
        <title>Comparative genome sequencing reveals chemotype-specific gene clusters in the toxigenic black mold Stachybotrys.</title>
        <authorList>
            <person name="Semeiks J."/>
            <person name="Borek D."/>
            <person name="Otwinowski Z."/>
            <person name="Grishin N.V."/>
        </authorList>
    </citation>
    <scope>NUCLEOTIDE SEQUENCE [LARGE SCALE GENOMIC DNA]</scope>
    <source>
        <strain evidence="4 5">IBT 40285</strain>
    </source>
</reference>
<dbReference type="GO" id="GO:0016787">
    <property type="term" value="F:hydrolase activity"/>
    <property type="evidence" value="ECO:0007669"/>
    <property type="project" value="UniProtKB-KW"/>
</dbReference>
<dbReference type="OrthoDB" id="408631at2759"/>
<protein>
    <recommendedName>
        <fullName evidence="3">Alpha/beta hydrolase fold-3 domain-containing protein</fullName>
    </recommendedName>
</protein>
<evidence type="ECO:0000259" key="3">
    <source>
        <dbReference type="Pfam" id="PF07859"/>
    </source>
</evidence>
<evidence type="ECO:0000313" key="4">
    <source>
        <dbReference type="EMBL" id="KFA60665.1"/>
    </source>
</evidence>
<dbReference type="Pfam" id="PF07859">
    <property type="entry name" value="Abhydrolase_3"/>
    <property type="match status" value="1"/>
</dbReference>
<dbReference type="InterPro" id="IPR050300">
    <property type="entry name" value="GDXG_lipolytic_enzyme"/>
</dbReference>
<dbReference type="InterPro" id="IPR013094">
    <property type="entry name" value="AB_hydrolase_3"/>
</dbReference>
<dbReference type="PANTHER" id="PTHR48081:SF8">
    <property type="entry name" value="ALPHA_BETA HYDROLASE FOLD-3 DOMAIN-CONTAINING PROTEIN-RELATED"/>
    <property type="match status" value="1"/>
</dbReference>
<dbReference type="EMBL" id="KL660898">
    <property type="protein sequence ID" value="KFA60665.1"/>
    <property type="molecule type" value="Genomic_DNA"/>
</dbReference>
<keyword evidence="2" id="KW-0472">Membrane</keyword>
<dbReference type="HOGENOM" id="CLU_012494_3_1_1"/>
<dbReference type="SUPFAM" id="SSF53474">
    <property type="entry name" value="alpha/beta-Hydrolases"/>
    <property type="match status" value="1"/>
</dbReference>
<dbReference type="InterPro" id="IPR029058">
    <property type="entry name" value="AB_hydrolase_fold"/>
</dbReference>
<dbReference type="OMA" id="CTHGFTH"/>
<gene>
    <name evidence="4" type="ORF">S40285_05076</name>
</gene>
<dbReference type="Gene3D" id="3.40.50.1820">
    <property type="entry name" value="alpha/beta hydrolase"/>
    <property type="match status" value="1"/>
</dbReference>
<evidence type="ECO:0000256" key="1">
    <source>
        <dbReference type="ARBA" id="ARBA00022801"/>
    </source>
</evidence>
<keyword evidence="1" id="KW-0378">Hydrolase</keyword>
<proteinExistence type="predicted"/>
<keyword evidence="2" id="KW-0812">Transmembrane</keyword>
<dbReference type="STRING" id="1283841.A0A084Q9N0"/>
<dbReference type="AlphaFoldDB" id="A0A084Q9N0"/>
<evidence type="ECO:0000313" key="5">
    <source>
        <dbReference type="Proteomes" id="UP000028524"/>
    </source>
</evidence>
<feature type="domain" description="Alpha/beta hydrolase fold-3" evidence="3">
    <location>
        <begin position="91"/>
        <end position="274"/>
    </location>
</feature>
<dbReference type="Proteomes" id="UP000028524">
    <property type="component" value="Unassembled WGS sequence"/>
</dbReference>
<keyword evidence="5" id="KW-1185">Reference proteome</keyword>
<name>A0A084Q9N0_STAC4</name>
<organism evidence="4 5">
    <name type="scientific">Stachybotrys chlorohalonatus (strain IBT 40285)</name>
    <dbReference type="NCBI Taxonomy" id="1283841"/>
    <lineage>
        <taxon>Eukaryota</taxon>
        <taxon>Fungi</taxon>
        <taxon>Dikarya</taxon>
        <taxon>Ascomycota</taxon>
        <taxon>Pezizomycotina</taxon>
        <taxon>Sordariomycetes</taxon>
        <taxon>Hypocreomycetidae</taxon>
        <taxon>Hypocreales</taxon>
        <taxon>Stachybotryaceae</taxon>
        <taxon>Stachybotrys</taxon>
    </lineage>
</organism>